<dbReference type="EMBL" id="JAVXUO010000816">
    <property type="protein sequence ID" value="KAK2988852.1"/>
    <property type="molecule type" value="Genomic_DNA"/>
</dbReference>
<accession>A0AA88RGZ9</accession>
<reference evidence="2" key="1">
    <citation type="submission" date="2022-12" db="EMBL/GenBank/DDBJ databases">
        <title>Draft genome assemblies for two species of Escallonia (Escalloniales).</title>
        <authorList>
            <person name="Chanderbali A."/>
            <person name="Dervinis C."/>
            <person name="Anghel I."/>
            <person name="Soltis D."/>
            <person name="Soltis P."/>
            <person name="Zapata F."/>
        </authorList>
    </citation>
    <scope>NUCLEOTIDE SEQUENCE</scope>
    <source>
        <strain evidence="2">UCBG92.1500</strain>
        <tissue evidence="2">Leaf</tissue>
    </source>
</reference>
<dbReference type="Proteomes" id="UP001187471">
    <property type="component" value="Unassembled WGS sequence"/>
</dbReference>
<dbReference type="GO" id="GO:0004843">
    <property type="term" value="F:cysteine-type deubiquitinase activity"/>
    <property type="evidence" value="ECO:0007669"/>
    <property type="project" value="InterPro"/>
</dbReference>
<dbReference type="AlphaFoldDB" id="A0AA88RGZ9"/>
<proteinExistence type="predicted"/>
<evidence type="ECO:0000313" key="2">
    <source>
        <dbReference type="EMBL" id="KAK2988852.1"/>
    </source>
</evidence>
<dbReference type="SUPFAM" id="SSF54001">
    <property type="entry name" value="Cysteine proteinases"/>
    <property type="match status" value="1"/>
</dbReference>
<keyword evidence="3" id="KW-1185">Reference proteome</keyword>
<comment type="caution">
    <text evidence="2">The sequence shown here is derived from an EMBL/GenBank/DDBJ whole genome shotgun (WGS) entry which is preliminary data.</text>
</comment>
<gene>
    <name evidence="2" type="ORF">RJ640_000184</name>
</gene>
<feature type="domain" description="Peptidase C19 ubiquitin carboxyl-terminal hydrolase" evidence="1">
    <location>
        <begin position="154"/>
        <end position="194"/>
    </location>
</feature>
<name>A0AA88RGZ9_9ASTE</name>
<sequence>MENAQRLQQTSFKQITRVLRDQILISNDHHRVIDVHIPLLAVSVLTIGGPGATVGVVVGSGEGAEALHPTRLELALEGGARGRGELALTGGLVALPVALVHASVGPEVLARSLRHVAREAPDVQIPVLEVLLQRRRRGGGGDGGRSDLRSNSDYIIFVILQLLDENRWYNFDDSHITPINEEDVKSAAAYALFYRRVKADNATVSNGAQSSAGHNNFLPKK</sequence>
<dbReference type="InterPro" id="IPR001394">
    <property type="entry name" value="Peptidase_C19_UCH"/>
</dbReference>
<dbReference type="Pfam" id="PF00443">
    <property type="entry name" value="UCH"/>
    <property type="match status" value="1"/>
</dbReference>
<evidence type="ECO:0000259" key="1">
    <source>
        <dbReference type="Pfam" id="PF00443"/>
    </source>
</evidence>
<dbReference type="Gene3D" id="3.90.70.10">
    <property type="entry name" value="Cysteine proteinases"/>
    <property type="match status" value="1"/>
</dbReference>
<protein>
    <recommendedName>
        <fullName evidence="1">Peptidase C19 ubiquitin carboxyl-terminal hydrolase domain-containing protein</fullName>
    </recommendedName>
</protein>
<evidence type="ECO:0000313" key="3">
    <source>
        <dbReference type="Proteomes" id="UP001187471"/>
    </source>
</evidence>
<dbReference type="GO" id="GO:0016579">
    <property type="term" value="P:protein deubiquitination"/>
    <property type="evidence" value="ECO:0007669"/>
    <property type="project" value="InterPro"/>
</dbReference>
<dbReference type="InterPro" id="IPR038765">
    <property type="entry name" value="Papain-like_cys_pep_sf"/>
</dbReference>
<organism evidence="2 3">
    <name type="scientific">Escallonia rubra</name>
    <dbReference type="NCBI Taxonomy" id="112253"/>
    <lineage>
        <taxon>Eukaryota</taxon>
        <taxon>Viridiplantae</taxon>
        <taxon>Streptophyta</taxon>
        <taxon>Embryophyta</taxon>
        <taxon>Tracheophyta</taxon>
        <taxon>Spermatophyta</taxon>
        <taxon>Magnoliopsida</taxon>
        <taxon>eudicotyledons</taxon>
        <taxon>Gunneridae</taxon>
        <taxon>Pentapetalae</taxon>
        <taxon>asterids</taxon>
        <taxon>campanulids</taxon>
        <taxon>Escalloniales</taxon>
        <taxon>Escalloniaceae</taxon>
        <taxon>Escallonia</taxon>
    </lineage>
</organism>